<dbReference type="InterPro" id="IPR036296">
    <property type="entry name" value="SKP1-like_dim_sf"/>
</dbReference>
<dbReference type="PIRSF" id="PIRSF028729">
    <property type="entry name" value="E3_ubiquit_lig_SCF_Skp"/>
    <property type="match status" value="1"/>
</dbReference>
<reference evidence="6" key="2">
    <citation type="journal article" date="2022" name="Hortic Res">
        <title>The genome of Dioscorea zingiberensis sheds light on the biosynthesis, origin and evolution of the medicinally important diosgenin saponins.</title>
        <authorList>
            <person name="Li Y."/>
            <person name="Tan C."/>
            <person name="Li Z."/>
            <person name="Guo J."/>
            <person name="Li S."/>
            <person name="Chen X."/>
            <person name="Wang C."/>
            <person name="Dai X."/>
            <person name="Yang H."/>
            <person name="Song W."/>
            <person name="Hou L."/>
            <person name="Xu J."/>
            <person name="Tong Z."/>
            <person name="Xu A."/>
            <person name="Yuan X."/>
            <person name="Wang W."/>
            <person name="Yang Q."/>
            <person name="Chen L."/>
            <person name="Sun Z."/>
            <person name="Wang K."/>
            <person name="Pan B."/>
            <person name="Chen J."/>
            <person name="Bao Y."/>
            <person name="Liu F."/>
            <person name="Qi X."/>
            <person name="Gang D.R."/>
            <person name="Wen J."/>
            <person name="Li J."/>
        </authorList>
    </citation>
    <scope>NUCLEOTIDE SEQUENCE</scope>
    <source>
        <strain evidence="6">Dzin_1.0</strain>
    </source>
</reference>
<comment type="caution">
    <text evidence="6">The sequence shown here is derived from an EMBL/GenBank/DDBJ whole genome shotgun (WGS) entry which is preliminary data.</text>
</comment>
<dbReference type="GO" id="GO:0009867">
    <property type="term" value="P:jasmonic acid mediated signaling pathway"/>
    <property type="evidence" value="ECO:0007669"/>
    <property type="project" value="UniProtKB-ARBA"/>
</dbReference>
<dbReference type="AlphaFoldDB" id="A0A9D5CAL5"/>
<comment type="subunit">
    <text evidence="4">Part of a SCF (SKP1-cullin-F-box) protein ligase complex.</text>
</comment>
<evidence type="ECO:0000256" key="2">
    <source>
        <dbReference type="ARBA" id="ARBA00009993"/>
    </source>
</evidence>
<protein>
    <recommendedName>
        <fullName evidence="4">SKP1-like protein</fullName>
    </recommendedName>
</protein>
<evidence type="ECO:0000313" key="7">
    <source>
        <dbReference type="Proteomes" id="UP001085076"/>
    </source>
</evidence>
<dbReference type="Gene3D" id="3.30.710.10">
    <property type="entry name" value="Potassium Channel Kv1.1, Chain A"/>
    <property type="match status" value="1"/>
</dbReference>
<sequence>MEVAAKMVILRCKDGEEFTVEEKVAAQLNTIKIFKENKGQHHNNNVFTLDDISGKLLSNVLKYCEKHVGEMPEKELRMWDKEYMKTNEDLESVFRAARFLEIVGLVKLVRMTMEERRVRKKIEKMVGVIFCGKHFTVEEKEKLISDFKSAFERNIKVALPL</sequence>
<comment type="pathway">
    <text evidence="1 4">Protein modification; protein ubiquitination.</text>
</comment>
<gene>
    <name evidence="6" type="ORF">J5N97_021979</name>
</gene>
<dbReference type="Pfam" id="PF03931">
    <property type="entry name" value="Skp1_POZ"/>
    <property type="match status" value="1"/>
</dbReference>
<evidence type="ECO:0000313" key="6">
    <source>
        <dbReference type="EMBL" id="KAJ0969102.1"/>
    </source>
</evidence>
<reference evidence="6" key="1">
    <citation type="submission" date="2021-03" db="EMBL/GenBank/DDBJ databases">
        <authorList>
            <person name="Li Z."/>
            <person name="Yang C."/>
        </authorList>
    </citation>
    <scope>NUCLEOTIDE SEQUENCE</scope>
    <source>
        <strain evidence="6">Dzin_1.0</strain>
        <tissue evidence="6">Leaf</tissue>
    </source>
</reference>
<dbReference type="Proteomes" id="UP001085076">
    <property type="component" value="Miscellaneous, Linkage group lg06"/>
</dbReference>
<proteinExistence type="inferred from homology"/>
<dbReference type="InterPro" id="IPR016897">
    <property type="entry name" value="SKP1"/>
</dbReference>
<keyword evidence="7" id="KW-1185">Reference proteome</keyword>
<keyword evidence="3 4" id="KW-0833">Ubl conjugation pathway</keyword>
<dbReference type="InterPro" id="IPR001232">
    <property type="entry name" value="SKP1-like"/>
</dbReference>
<dbReference type="SMART" id="SM00512">
    <property type="entry name" value="Skp1"/>
    <property type="match status" value="1"/>
</dbReference>
<dbReference type="GO" id="GO:0006511">
    <property type="term" value="P:ubiquitin-dependent protein catabolic process"/>
    <property type="evidence" value="ECO:0007669"/>
    <property type="project" value="InterPro"/>
</dbReference>
<dbReference type="EMBL" id="JAGGNH010000006">
    <property type="protein sequence ID" value="KAJ0969102.1"/>
    <property type="molecule type" value="Genomic_DNA"/>
</dbReference>
<dbReference type="SUPFAM" id="SSF81382">
    <property type="entry name" value="Skp1 dimerisation domain-like"/>
    <property type="match status" value="1"/>
</dbReference>
<dbReference type="SUPFAM" id="SSF54695">
    <property type="entry name" value="POZ domain"/>
    <property type="match status" value="1"/>
</dbReference>
<comment type="similarity">
    <text evidence="2 4">Belongs to the SKP1 family.</text>
</comment>
<evidence type="ECO:0000259" key="5">
    <source>
        <dbReference type="Pfam" id="PF03931"/>
    </source>
</evidence>
<comment type="function">
    <text evidence="4">Involved in ubiquitination and subsequent proteasomal degradation of target proteins. Together with CUL1, RBX1 and a F-box protein, it forms a SCF E3 ubiquitin ligase complex. The functional specificity of this complex depends on the type of F-box protein. In the SCF complex, it serves as an adapter that links the F-box protein to CUL1.</text>
</comment>
<dbReference type="InterPro" id="IPR016073">
    <property type="entry name" value="Skp1_comp_POZ"/>
</dbReference>
<evidence type="ECO:0000256" key="1">
    <source>
        <dbReference type="ARBA" id="ARBA00004906"/>
    </source>
</evidence>
<dbReference type="InterPro" id="IPR011333">
    <property type="entry name" value="SKP1/BTB/POZ_sf"/>
</dbReference>
<feature type="domain" description="SKP1 component POZ" evidence="5">
    <location>
        <begin position="6"/>
        <end position="68"/>
    </location>
</feature>
<evidence type="ECO:0000256" key="3">
    <source>
        <dbReference type="ARBA" id="ARBA00022786"/>
    </source>
</evidence>
<evidence type="ECO:0000256" key="4">
    <source>
        <dbReference type="PIRNR" id="PIRNR028729"/>
    </source>
</evidence>
<dbReference type="PANTHER" id="PTHR11165">
    <property type="entry name" value="SKP1"/>
    <property type="match status" value="1"/>
</dbReference>
<accession>A0A9D5CAL5</accession>
<dbReference type="GO" id="GO:0016567">
    <property type="term" value="P:protein ubiquitination"/>
    <property type="evidence" value="ECO:0007669"/>
    <property type="project" value="UniProtKB-UniRule"/>
</dbReference>
<organism evidence="6 7">
    <name type="scientific">Dioscorea zingiberensis</name>
    <dbReference type="NCBI Taxonomy" id="325984"/>
    <lineage>
        <taxon>Eukaryota</taxon>
        <taxon>Viridiplantae</taxon>
        <taxon>Streptophyta</taxon>
        <taxon>Embryophyta</taxon>
        <taxon>Tracheophyta</taxon>
        <taxon>Spermatophyta</taxon>
        <taxon>Magnoliopsida</taxon>
        <taxon>Liliopsida</taxon>
        <taxon>Dioscoreales</taxon>
        <taxon>Dioscoreaceae</taxon>
        <taxon>Dioscorea</taxon>
    </lineage>
</organism>
<name>A0A9D5CAL5_9LILI</name>